<feature type="region of interest" description="Disordered" evidence="1">
    <location>
        <begin position="563"/>
        <end position="585"/>
    </location>
</feature>
<dbReference type="RefSeq" id="WP_044405704.1">
    <property type="nucleotide sequence ID" value="NZ_JXXE01000062.1"/>
</dbReference>
<dbReference type="EMBL" id="JXXE01000062">
    <property type="protein sequence ID" value="KIZ47608.1"/>
    <property type="molecule type" value="Genomic_DNA"/>
</dbReference>
<dbReference type="OrthoDB" id="7941698at2"/>
<name>A0A0D7F3C3_RHOPL</name>
<dbReference type="InterPro" id="IPR038610">
    <property type="entry name" value="FliK-like_C_sf"/>
</dbReference>
<sequence length="585" mass="58678">MPISVNPNLTITAPQGGSTGVVLQPGSVVQAKVLALLGNDQVWIAVGGQSIEVASQIPLQAGQTLQLAVSQAQDGNGLRLAVVNQQASAAVNPALAGAVRDSVTLGPQAITITQAAPSIVAAANALTPQQAAAVVTAAQAAATQQTSLAPLFANLDVAASLSGLPPKLQQAVAQLLAQRPSLDGNLGGADIKRAFQNSGLFLEASLASGTAPASTPDLKAALVVLRQILTTSLATPAQSAAVPAQSVAAQSVAAQLASVQGQAAQALASASAAEPATVASQLPTTASPTLVPTTAAATPASSTPVQAVLTALQEVGVAPATGQGISAAPTEAARAAASNAALSQLQEAILANPQAAGALSRLALSNPLMLSLLPGLAGARMVKNDDTEFAPGKLPPPPIAGALPSAQPVMAPTLVAHAPIEATLHRLLTDTEGAIARQTLLQVASLPDRGDAAQPRPDAAQPRWNFEIPFATPHGTAIAQFEIARDSDQGGPDGDAAKQVWRARFSLDVEPAGPVHALVSLHGDKTSVRIWAERPATTAQLRDGAAQLSQALVRADLHPGDIVIRDGGPPPPPPAPAGHFLDRAL</sequence>
<dbReference type="Gene3D" id="3.30.750.140">
    <property type="match status" value="1"/>
</dbReference>
<feature type="domain" description="Flagellar hook-length control protein-like C-terminal" evidence="2">
    <location>
        <begin position="496"/>
        <end position="570"/>
    </location>
</feature>
<comment type="caution">
    <text evidence="3">The sequence shown here is derived from an EMBL/GenBank/DDBJ whole genome shotgun (WGS) entry which is preliminary data.</text>
</comment>
<evidence type="ECO:0000259" key="2">
    <source>
        <dbReference type="Pfam" id="PF02120"/>
    </source>
</evidence>
<dbReference type="PATRIC" id="fig|1076.23.peg.6161"/>
<organism evidence="3 4">
    <name type="scientific">Rhodopseudomonas palustris</name>
    <dbReference type="NCBI Taxonomy" id="1076"/>
    <lineage>
        <taxon>Bacteria</taxon>
        <taxon>Pseudomonadati</taxon>
        <taxon>Pseudomonadota</taxon>
        <taxon>Alphaproteobacteria</taxon>
        <taxon>Hyphomicrobiales</taxon>
        <taxon>Nitrobacteraceae</taxon>
        <taxon>Rhodopseudomonas</taxon>
    </lineage>
</organism>
<accession>A0A0D7F3C3</accession>
<dbReference type="InterPro" id="IPR021136">
    <property type="entry name" value="Flagellar_hook_control-like_C"/>
</dbReference>
<dbReference type="Pfam" id="PF02120">
    <property type="entry name" value="Flg_hook"/>
    <property type="match status" value="1"/>
</dbReference>
<proteinExistence type="predicted"/>
<evidence type="ECO:0000313" key="3">
    <source>
        <dbReference type="EMBL" id="KIZ47608.1"/>
    </source>
</evidence>
<protein>
    <recommendedName>
        <fullName evidence="2">Flagellar hook-length control protein-like C-terminal domain-containing protein</fullName>
    </recommendedName>
</protein>
<dbReference type="Proteomes" id="UP000032515">
    <property type="component" value="Unassembled WGS sequence"/>
</dbReference>
<evidence type="ECO:0000256" key="1">
    <source>
        <dbReference type="SAM" id="MobiDB-lite"/>
    </source>
</evidence>
<reference evidence="3 4" key="1">
    <citation type="submission" date="2014-11" db="EMBL/GenBank/DDBJ databases">
        <title>Genomics and ecophysiology of heterotrophic nitrogen fixing bacteria isolated from estuarine surface water.</title>
        <authorList>
            <person name="Bentzon-Tilia M."/>
            <person name="Severin I."/>
            <person name="Hansen L.H."/>
            <person name="Riemann L."/>
        </authorList>
    </citation>
    <scope>NUCLEOTIDE SEQUENCE [LARGE SCALE GENOMIC DNA]</scope>
    <source>
        <strain evidence="3 4">BAL398</strain>
    </source>
</reference>
<gene>
    <name evidence="3" type="ORF">OO17_03435</name>
</gene>
<evidence type="ECO:0000313" key="4">
    <source>
        <dbReference type="Proteomes" id="UP000032515"/>
    </source>
</evidence>
<dbReference type="AlphaFoldDB" id="A0A0D7F3C3"/>